<protein>
    <submittedName>
        <fullName evidence="1">Uncharacterized protein</fullName>
    </submittedName>
</protein>
<name>A0A806KT23_9BACT</name>
<proteinExistence type="predicted"/>
<dbReference type="AlphaFoldDB" id="A0A806KT23"/>
<organism evidence="1">
    <name type="scientific">uncultured bacterium contig00104</name>
    <dbReference type="NCBI Taxonomy" id="1181571"/>
    <lineage>
        <taxon>Bacteria</taxon>
        <taxon>environmental samples</taxon>
    </lineage>
</organism>
<sequence>MELKDSGTIAYSAKPQELTISVLKDGAMSILQGLVDLGVISIKKSNAAKQKVSLDGDSFESDQKYFEQISGFLEKLDRASKSPRSEWISSKEAGWDV</sequence>
<reference evidence="1" key="1">
    <citation type="submission" date="2012-03" db="EMBL/GenBank/DDBJ databases">
        <title>Functional metagenomics reveals considerable lignocellulase gene clusters in the gut microbiome of a wood-feeding higher termite.</title>
        <authorList>
            <person name="Liu N."/>
        </authorList>
    </citation>
    <scope>NUCLEOTIDE SEQUENCE</scope>
</reference>
<accession>A0A806KT23</accession>
<dbReference type="EMBL" id="JQ844296">
    <property type="protein sequence ID" value="AGS54401.1"/>
    <property type="molecule type" value="Genomic_DNA"/>
</dbReference>
<evidence type="ECO:0000313" key="1">
    <source>
        <dbReference type="EMBL" id="AGS54401.1"/>
    </source>
</evidence>